<protein>
    <submittedName>
        <fullName evidence="2">45 kDa calcium-binding protein</fullName>
    </submittedName>
</protein>
<sequence>MKKYSISLFPLLLCHLAVHSINADPQLGNGRDFGVDPSDKIDIPREVLQALRNQPTNFHPAFYVPDEMLKHDLQGQSHTNIPIVPSGFITVPAKFSPVRQQLQHQQPSSHFSQFQQQPPPHLSQFQQQPPSHLSQFQQTLQQPSQFRQSTQFQQTQFFPDPSRKSDTFQKMLIFPENQQRSLSIPRHPGFNLPFRQVQFQNELTPTNQMISQTRPTHPSHNPKTASNPFPPHQPSPNPVRKMQQQQSLNMFSTFPTDYHFPNDNKQQQLYKHVDNDNFGIAPRNSILEGTNLPHHISSPFTDDNNHHHNNHNNLPAHNINGTKKDLFSPQPLSPMTPLLTYHFADVFANGIKNNPVQEPFPKKEGAWEEIKSFTKPPHPKRQRRRQHFEKSIDLNGDNALELSEVSHAAFVHHGLSSSVVTSIFESVDYDKSRTLDWDEFNDMKPMILEKALNAANRYMLTVDLDHNGKLSLEEAQRYVLKEFGIGYRDVERVWLLVVSRTTTEMDVNSFANFRRRLRGMSIRLAKHVMKHYDGDGDMSINFNEAKRVAYEQEGIEEEEVESMVAAVDEDNNGELSQAEFSDFLRLIRYKAVETAKKALKVLDTDRSQTISMSEAKKIAFEQYGYDEWQLAPMFDSADENEDGVLNYVEFASFRNTIRSQSIKSASLVLKLWDTNLNKVIDLDEARVRVKNEDGLGKEECERVFNIADYNQDGILNKIEFADFLRLVRMSSIKVANENMNAFDKDKNNRVTLDEIGAVISAKYGFSKSEVKDVFERVDSDASGHLSAGEIVDFRHQIRKLVDERGLKHETITPSPLRKVLLKKMSSDQTSTVIVTTTTTQSPPPTQTDQNDTTFDIQSHDDASAALSGENVMNNEKKLIKLVINEPVQKINVESIPKPLPIIAASNEFVDSTTLQTTTTPKKLRRRKKSRPVTTTETPGK</sequence>
<dbReference type="Proteomes" id="UP000095286">
    <property type="component" value="Unplaced"/>
</dbReference>
<name>A0AC35U9T1_9BILA</name>
<evidence type="ECO:0000313" key="2">
    <source>
        <dbReference type="WBParaSite" id="RSKR_0000925800.1"/>
    </source>
</evidence>
<proteinExistence type="predicted"/>
<accession>A0AC35U9T1</accession>
<dbReference type="WBParaSite" id="RSKR_0000925800.1">
    <property type="protein sequence ID" value="RSKR_0000925800.1"/>
    <property type="gene ID" value="RSKR_0000925800"/>
</dbReference>
<organism evidence="1 2">
    <name type="scientific">Rhabditophanes sp. KR3021</name>
    <dbReference type="NCBI Taxonomy" id="114890"/>
    <lineage>
        <taxon>Eukaryota</taxon>
        <taxon>Metazoa</taxon>
        <taxon>Ecdysozoa</taxon>
        <taxon>Nematoda</taxon>
        <taxon>Chromadorea</taxon>
        <taxon>Rhabditida</taxon>
        <taxon>Tylenchina</taxon>
        <taxon>Panagrolaimomorpha</taxon>
        <taxon>Strongyloidoidea</taxon>
        <taxon>Alloionematidae</taxon>
        <taxon>Rhabditophanes</taxon>
    </lineage>
</organism>
<evidence type="ECO:0000313" key="1">
    <source>
        <dbReference type="Proteomes" id="UP000095286"/>
    </source>
</evidence>
<reference evidence="2" key="1">
    <citation type="submission" date="2016-11" db="UniProtKB">
        <authorList>
            <consortium name="WormBaseParasite"/>
        </authorList>
    </citation>
    <scope>IDENTIFICATION</scope>
    <source>
        <strain evidence="2">KR3021</strain>
    </source>
</reference>